<dbReference type="CDD" id="cd04301">
    <property type="entry name" value="NAT_SF"/>
    <property type="match status" value="1"/>
</dbReference>
<keyword evidence="2 4" id="KW-0012">Acyltransferase</keyword>
<dbReference type="InterPro" id="IPR016181">
    <property type="entry name" value="Acyl_CoA_acyltransferase"/>
</dbReference>
<evidence type="ECO:0000313" key="5">
    <source>
        <dbReference type="Proteomes" id="UP001241472"/>
    </source>
</evidence>
<dbReference type="InterPro" id="IPR050832">
    <property type="entry name" value="Bact_Acetyltransf"/>
</dbReference>
<sequence length="154" mass="16846">MSVTIVVERPDQPDVAALITLSDDYMAGLYPPEGNFAVDIEALCQPDIAFVVARLDGRAAGCGGIKWLDDGTAEMKRIFVRDDARGHGLGRRIMAMLEELAAARPVARLYLETGPLNTEAVGLYQSLGYRTCGPFSDYQDNPHSLFMTKDLQHA</sequence>
<organism evidence="4 5">
    <name type="scientific">Neorhizobium huautlense</name>
    <dbReference type="NCBI Taxonomy" id="67774"/>
    <lineage>
        <taxon>Bacteria</taxon>
        <taxon>Pseudomonadati</taxon>
        <taxon>Pseudomonadota</taxon>
        <taxon>Alphaproteobacteria</taxon>
        <taxon>Hyphomicrobiales</taxon>
        <taxon>Rhizobiaceae</taxon>
        <taxon>Rhizobium/Agrobacterium group</taxon>
        <taxon>Neorhizobium</taxon>
    </lineage>
</organism>
<proteinExistence type="predicted"/>
<dbReference type="Pfam" id="PF00583">
    <property type="entry name" value="Acetyltransf_1"/>
    <property type="match status" value="1"/>
</dbReference>
<keyword evidence="1 4" id="KW-0808">Transferase</keyword>
<keyword evidence="5" id="KW-1185">Reference proteome</keyword>
<gene>
    <name evidence="4" type="ORF">J2T09_003746</name>
</gene>
<name>A0ABT9PZ45_9HYPH</name>
<dbReference type="EMBL" id="JAUSRF010000012">
    <property type="protein sequence ID" value="MDP9838974.1"/>
    <property type="molecule type" value="Genomic_DNA"/>
</dbReference>
<comment type="caution">
    <text evidence="4">The sequence shown here is derived from an EMBL/GenBank/DDBJ whole genome shotgun (WGS) entry which is preliminary data.</text>
</comment>
<dbReference type="SUPFAM" id="SSF55729">
    <property type="entry name" value="Acyl-CoA N-acyltransferases (Nat)"/>
    <property type="match status" value="1"/>
</dbReference>
<protein>
    <submittedName>
        <fullName evidence="4">Acetyltransferase</fullName>
        <ecNumber evidence="4">2.3.1.-</ecNumber>
    </submittedName>
</protein>
<reference evidence="4 5" key="1">
    <citation type="submission" date="2023-07" db="EMBL/GenBank/DDBJ databases">
        <title>Sorghum-associated microbial communities from plants grown in Nebraska, USA.</title>
        <authorList>
            <person name="Schachtman D."/>
        </authorList>
    </citation>
    <scope>NUCLEOTIDE SEQUENCE [LARGE SCALE GENOMIC DNA]</scope>
    <source>
        <strain evidence="4 5">DS1307</strain>
    </source>
</reference>
<dbReference type="RefSeq" id="WP_306837347.1">
    <property type="nucleotide sequence ID" value="NZ_JAUSRF010000012.1"/>
</dbReference>
<evidence type="ECO:0000256" key="1">
    <source>
        <dbReference type="ARBA" id="ARBA00022679"/>
    </source>
</evidence>
<dbReference type="PROSITE" id="PS51186">
    <property type="entry name" value="GNAT"/>
    <property type="match status" value="1"/>
</dbReference>
<accession>A0ABT9PZ45</accession>
<evidence type="ECO:0000313" key="4">
    <source>
        <dbReference type="EMBL" id="MDP9838974.1"/>
    </source>
</evidence>
<dbReference type="EC" id="2.3.1.-" evidence="4"/>
<dbReference type="Gene3D" id="3.40.630.30">
    <property type="match status" value="1"/>
</dbReference>
<feature type="domain" description="N-acetyltransferase" evidence="3">
    <location>
        <begin position="5"/>
        <end position="152"/>
    </location>
</feature>
<dbReference type="PANTHER" id="PTHR43877:SF2">
    <property type="entry name" value="AMINOALKYLPHOSPHONATE N-ACETYLTRANSFERASE-RELATED"/>
    <property type="match status" value="1"/>
</dbReference>
<dbReference type="InterPro" id="IPR000182">
    <property type="entry name" value="GNAT_dom"/>
</dbReference>
<evidence type="ECO:0000259" key="3">
    <source>
        <dbReference type="PROSITE" id="PS51186"/>
    </source>
</evidence>
<dbReference type="PANTHER" id="PTHR43877">
    <property type="entry name" value="AMINOALKYLPHOSPHONATE N-ACETYLTRANSFERASE-RELATED-RELATED"/>
    <property type="match status" value="1"/>
</dbReference>
<evidence type="ECO:0000256" key="2">
    <source>
        <dbReference type="ARBA" id="ARBA00023315"/>
    </source>
</evidence>
<dbReference type="Proteomes" id="UP001241472">
    <property type="component" value="Unassembled WGS sequence"/>
</dbReference>
<dbReference type="GO" id="GO:0016746">
    <property type="term" value="F:acyltransferase activity"/>
    <property type="evidence" value="ECO:0007669"/>
    <property type="project" value="UniProtKB-KW"/>
</dbReference>